<comment type="caution">
    <text evidence="7">The sequence shown here is derived from an EMBL/GenBank/DDBJ whole genome shotgun (WGS) entry which is preliminary data.</text>
</comment>
<dbReference type="SUPFAM" id="SSF51735">
    <property type="entry name" value="NAD(P)-binding Rossmann-fold domains"/>
    <property type="match status" value="1"/>
</dbReference>
<comment type="pathway">
    <text evidence="4">Cofactor biosynthesis; (R)-pantothenate biosynthesis; (R)-pantoate from 3-methyl-2-oxobutanoate: step 2/2.</text>
</comment>
<keyword evidence="3 4" id="KW-0560">Oxidoreductase</keyword>
<comment type="catalytic activity">
    <reaction evidence="4">
        <text>(R)-pantoate + NADP(+) = 2-dehydropantoate + NADPH + H(+)</text>
        <dbReference type="Rhea" id="RHEA:16233"/>
        <dbReference type="ChEBI" id="CHEBI:11561"/>
        <dbReference type="ChEBI" id="CHEBI:15378"/>
        <dbReference type="ChEBI" id="CHEBI:15980"/>
        <dbReference type="ChEBI" id="CHEBI:57783"/>
        <dbReference type="ChEBI" id="CHEBI:58349"/>
        <dbReference type="EC" id="1.1.1.169"/>
    </reaction>
</comment>
<comment type="similarity">
    <text evidence="1 4">Belongs to the ketopantoate reductase family.</text>
</comment>
<evidence type="ECO:0000256" key="3">
    <source>
        <dbReference type="ARBA" id="ARBA00023002"/>
    </source>
</evidence>
<name>A0ABS9H6C1_9BACL</name>
<gene>
    <name evidence="7" type="ORF">L2716_15930</name>
</gene>
<evidence type="ECO:0000256" key="2">
    <source>
        <dbReference type="ARBA" id="ARBA00022857"/>
    </source>
</evidence>
<keyword evidence="4" id="KW-0566">Pantothenate biosynthesis</keyword>
<evidence type="ECO:0000259" key="6">
    <source>
        <dbReference type="Pfam" id="PF08546"/>
    </source>
</evidence>
<dbReference type="EMBL" id="JAKIJS010000002">
    <property type="protein sequence ID" value="MCF6139225.1"/>
    <property type="molecule type" value="Genomic_DNA"/>
</dbReference>
<sequence length="307" mass="33678">MNIVVLGAGALGAYFGARCEEAGHPVQFLVRYNRAEQLRKNGLKIQSPNGDYQVSNLNIVEDTKDIEQADVVILAVKGYHLNEELLSNLKALVQKGARVLPLLNGIEHIQFLQDELGEENVLGGLSYIISTLDDNGHVIHSSAQHDLIFGPLHPSQTELCNELETVFDQANMAGVLSSNILLGLWNKYMVITAFSGVTTAGDLTLGTIRETSNTMRLAEEVLHEVKLLAIAKGVNLNNDHIEKAKELLSGFPSEATSSMHQDRRKGMQIEADHLLGGALRLAAQEGLKLPHIETLYALVKPYELKMQ</sequence>
<evidence type="ECO:0000256" key="4">
    <source>
        <dbReference type="RuleBase" id="RU362068"/>
    </source>
</evidence>
<protein>
    <recommendedName>
        <fullName evidence="4">2-dehydropantoate 2-reductase</fullName>
        <ecNumber evidence="4">1.1.1.169</ecNumber>
    </recommendedName>
    <alternativeName>
        <fullName evidence="4">Ketopantoate reductase</fullName>
    </alternativeName>
</protein>
<dbReference type="NCBIfam" id="TIGR00745">
    <property type="entry name" value="apbA_panE"/>
    <property type="match status" value="1"/>
</dbReference>
<dbReference type="InterPro" id="IPR051402">
    <property type="entry name" value="KPR-Related"/>
</dbReference>
<dbReference type="SUPFAM" id="SSF48179">
    <property type="entry name" value="6-phosphogluconate dehydrogenase C-terminal domain-like"/>
    <property type="match status" value="1"/>
</dbReference>
<dbReference type="InterPro" id="IPR008927">
    <property type="entry name" value="6-PGluconate_DH-like_C_sf"/>
</dbReference>
<keyword evidence="8" id="KW-1185">Reference proteome</keyword>
<evidence type="ECO:0000259" key="5">
    <source>
        <dbReference type="Pfam" id="PF02558"/>
    </source>
</evidence>
<evidence type="ECO:0000313" key="8">
    <source>
        <dbReference type="Proteomes" id="UP001649381"/>
    </source>
</evidence>
<keyword evidence="2 4" id="KW-0521">NADP</keyword>
<dbReference type="InterPro" id="IPR003710">
    <property type="entry name" value="ApbA"/>
</dbReference>
<dbReference type="Pfam" id="PF02558">
    <property type="entry name" value="ApbA"/>
    <property type="match status" value="1"/>
</dbReference>
<reference evidence="7 8" key="1">
    <citation type="submission" date="2022-01" db="EMBL/GenBank/DDBJ databases">
        <title>Alkalihalobacillus sp. EGI L200015, a novel bacterium isolated from a salt lake sediment.</title>
        <authorList>
            <person name="Gao L."/>
            <person name="Fang B.-Z."/>
            <person name="Li W.-J."/>
        </authorList>
    </citation>
    <scope>NUCLEOTIDE SEQUENCE [LARGE SCALE GENOMIC DNA]</scope>
    <source>
        <strain evidence="7 8">KCTC 12718</strain>
    </source>
</reference>
<organism evidence="7 8">
    <name type="scientific">Pseudalkalibacillus berkeleyi</name>
    <dbReference type="NCBI Taxonomy" id="1069813"/>
    <lineage>
        <taxon>Bacteria</taxon>
        <taxon>Bacillati</taxon>
        <taxon>Bacillota</taxon>
        <taxon>Bacilli</taxon>
        <taxon>Bacillales</taxon>
        <taxon>Fictibacillaceae</taxon>
        <taxon>Pseudalkalibacillus</taxon>
    </lineage>
</organism>
<dbReference type="Pfam" id="PF08546">
    <property type="entry name" value="ApbA_C"/>
    <property type="match status" value="1"/>
</dbReference>
<proteinExistence type="inferred from homology"/>
<dbReference type="InterPro" id="IPR013752">
    <property type="entry name" value="KPA_reductase"/>
</dbReference>
<dbReference type="InterPro" id="IPR013328">
    <property type="entry name" value="6PGD_dom2"/>
</dbReference>
<dbReference type="InterPro" id="IPR036291">
    <property type="entry name" value="NAD(P)-bd_dom_sf"/>
</dbReference>
<accession>A0ABS9H6C1</accession>
<feature type="domain" description="Ketopantoate reductase N-terminal" evidence="5">
    <location>
        <begin position="3"/>
        <end position="152"/>
    </location>
</feature>
<dbReference type="InterPro" id="IPR013332">
    <property type="entry name" value="KPR_N"/>
</dbReference>
<comment type="function">
    <text evidence="4">Catalyzes the NADPH-dependent reduction of ketopantoate into pantoic acid.</text>
</comment>
<dbReference type="PANTHER" id="PTHR21708:SF26">
    <property type="entry name" value="2-DEHYDROPANTOATE 2-REDUCTASE"/>
    <property type="match status" value="1"/>
</dbReference>
<evidence type="ECO:0000256" key="1">
    <source>
        <dbReference type="ARBA" id="ARBA00007870"/>
    </source>
</evidence>
<dbReference type="Gene3D" id="1.10.1040.10">
    <property type="entry name" value="N-(1-d-carboxylethyl)-l-norvaline Dehydrogenase, domain 2"/>
    <property type="match status" value="1"/>
</dbReference>
<evidence type="ECO:0000313" key="7">
    <source>
        <dbReference type="EMBL" id="MCF6139225.1"/>
    </source>
</evidence>
<dbReference type="Proteomes" id="UP001649381">
    <property type="component" value="Unassembled WGS sequence"/>
</dbReference>
<dbReference type="Gene3D" id="3.40.50.720">
    <property type="entry name" value="NAD(P)-binding Rossmann-like Domain"/>
    <property type="match status" value="1"/>
</dbReference>
<dbReference type="PANTHER" id="PTHR21708">
    <property type="entry name" value="PROBABLE 2-DEHYDROPANTOATE 2-REDUCTASE"/>
    <property type="match status" value="1"/>
</dbReference>
<dbReference type="RefSeq" id="WP_236337993.1">
    <property type="nucleotide sequence ID" value="NZ_JAKIJS010000002.1"/>
</dbReference>
<dbReference type="EC" id="1.1.1.169" evidence="4"/>
<feature type="domain" description="Ketopantoate reductase C-terminal" evidence="6">
    <location>
        <begin position="179"/>
        <end position="303"/>
    </location>
</feature>